<dbReference type="PANTHER" id="PTHR10566:SF119">
    <property type="entry name" value="OS04G0640500 PROTEIN"/>
    <property type="match status" value="1"/>
</dbReference>
<gene>
    <name evidence="3" type="ORF">OIU85_021470</name>
</gene>
<dbReference type="AlphaFoldDB" id="A0A9Q0ZDK9"/>
<dbReference type="InterPro" id="IPR050154">
    <property type="entry name" value="UbiB_kinase"/>
</dbReference>
<dbReference type="EMBL" id="JAPFFL010000004">
    <property type="protein sequence ID" value="KAJ6730679.1"/>
    <property type="molecule type" value="Genomic_DNA"/>
</dbReference>
<dbReference type="PANTHER" id="PTHR10566">
    <property type="entry name" value="CHAPERONE-ACTIVITY OF BC1 COMPLEX CABC1 -RELATED"/>
    <property type="match status" value="1"/>
</dbReference>
<comment type="caution">
    <text evidence="3">The sequence shown here is derived from an EMBL/GenBank/DDBJ whole genome shotgun (WGS) entry which is preliminary data.</text>
</comment>
<dbReference type="InterPro" id="IPR004147">
    <property type="entry name" value="ABC1_dom"/>
</dbReference>
<reference evidence="3" key="2">
    <citation type="journal article" date="2023" name="Int. J. Mol. Sci.">
        <title>De Novo Assembly and Annotation of 11 Diverse Shrub Willow (Salix) Genomes Reveals Novel Gene Organization in Sex-Linked Regions.</title>
        <authorList>
            <person name="Hyden B."/>
            <person name="Feng K."/>
            <person name="Yates T.B."/>
            <person name="Jawdy S."/>
            <person name="Cereghino C."/>
            <person name="Smart L.B."/>
            <person name="Muchero W."/>
        </authorList>
    </citation>
    <scope>NUCLEOTIDE SEQUENCE [LARGE SCALE GENOMIC DNA]</scope>
    <source>
        <tissue evidence="3">Shoot tip</tissue>
    </source>
</reference>
<feature type="domain" description="Protein kinase" evidence="2">
    <location>
        <begin position="187"/>
        <end position="554"/>
    </location>
</feature>
<dbReference type="GO" id="GO:0005524">
    <property type="term" value="F:ATP binding"/>
    <property type="evidence" value="ECO:0007669"/>
    <property type="project" value="InterPro"/>
</dbReference>
<name>A0A9Q0ZDK9_SALVM</name>
<evidence type="ECO:0000313" key="4">
    <source>
        <dbReference type="Proteomes" id="UP001151529"/>
    </source>
</evidence>
<proteinExistence type="inferred from homology"/>
<accession>A0A9Q0ZDK9</accession>
<dbReference type="Proteomes" id="UP001151529">
    <property type="component" value="Chromosome 2"/>
</dbReference>
<dbReference type="SUPFAM" id="SSF56112">
    <property type="entry name" value="Protein kinase-like (PK-like)"/>
    <property type="match status" value="1"/>
</dbReference>
<organism evidence="3 4">
    <name type="scientific">Salix viminalis</name>
    <name type="common">Common osier</name>
    <name type="synonym">Basket willow</name>
    <dbReference type="NCBI Taxonomy" id="40686"/>
    <lineage>
        <taxon>Eukaryota</taxon>
        <taxon>Viridiplantae</taxon>
        <taxon>Streptophyta</taxon>
        <taxon>Embryophyta</taxon>
        <taxon>Tracheophyta</taxon>
        <taxon>Spermatophyta</taxon>
        <taxon>Magnoliopsida</taxon>
        <taxon>eudicotyledons</taxon>
        <taxon>Gunneridae</taxon>
        <taxon>Pentapetalae</taxon>
        <taxon>rosids</taxon>
        <taxon>fabids</taxon>
        <taxon>Malpighiales</taxon>
        <taxon>Salicaceae</taxon>
        <taxon>Saliceae</taxon>
        <taxon>Salix</taxon>
    </lineage>
</organism>
<comment type="similarity">
    <text evidence="1">Belongs to the protein kinase superfamily. ADCK protein kinase family.</text>
</comment>
<dbReference type="Gene3D" id="1.10.510.10">
    <property type="entry name" value="Transferase(Phosphotransferase) domain 1"/>
    <property type="match status" value="1"/>
</dbReference>
<dbReference type="CDD" id="cd05121">
    <property type="entry name" value="ABC1_ADCK3-like"/>
    <property type="match status" value="1"/>
</dbReference>
<dbReference type="InterPro" id="IPR011009">
    <property type="entry name" value="Kinase-like_dom_sf"/>
</dbReference>
<evidence type="ECO:0000256" key="1">
    <source>
        <dbReference type="ARBA" id="ARBA00009670"/>
    </source>
</evidence>
<keyword evidence="4" id="KW-1185">Reference proteome</keyword>
<sequence length="659" mass="73862">MLLNSSSSFNSFLFNSNSNFLSKNHKSQKSVPQTLRVVISNDVDAFTEKSGYLFKLSSSEADSLNDYDLKKIAAIYKRKPFILLRRLFQIGSTFGRWLAARYVDSITEKSDLMFKIRAAELRQILLELGPAYIKIAQAVSSRPDLIPPSYLDELSLLQDRIAPFSTEVALNTIEQELGLPIDMIFSEISPEPTAAASLGQVYQARLRSNGQVVAVKVQRPGVQAAISLDILILHFIAGVVKKAGKLNSDLQGVVDEWASSLFREMDYIKEAKNGLKFRKLYGAIEDVIVPNMYVENTTRRVLVMEWVEGKKLSEVKDLYLVEVGVYCSFNQLLEYGFYHADPHPGNLLRTYDGKLAYIDFGMMGEFKQEFRDGFIEACLHLVNRDFDALAKDFVTLGLLPPTSDKEGVTKALTGVLQNAVAKGVSNISFGDLLGNLGTTMYKFKFQIPSYFSLVIRSLAVLEGIAIGFDPNYKVLGSTYPWIARKVLTDSSPQLRSSLQALLYEEGVFRIDRLESLLSESLRARTEKVLVEDNDSKVAVKQILSFTLTEKGAFVREILLQEIAKGVDAFGRATLDSLTSMANTSIPFASSSSSSMTKEDMVNLRTFRRLMLLLAGFQKNGGSPVVRSCTYFVRQSWVHSFSVQGKVRNVPKLFFWMWFC</sequence>
<dbReference type="InterPro" id="IPR000719">
    <property type="entry name" value="Prot_kinase_dom"/>
</dbReference>
<dbReference type="GO" id="GO:0004672">
    <property type="term" value="F:protein kinase activity"/>
    <property type="evidence" value="ECO:0007669"/>
    <property type="project" value="InterPro"/>
</dbReference>
<dbReference type="Pfam" id="PF03109">
    <property type="entry name" value="ABC1"/>
    <property type="match status" value="1"/>
</dbReference>
<dbReference type="PROSITE" id="PS50011">
    <property type="entry name" value="PROTEIN_KINASE_DOM"/>
    <property type="match status" value="1"/>
</dbReference>
<dbReference type="OrthoDB" id="427480at2759"/>
<reference evidence="3" key="1">
    <citation type="submission" date="2022-11" db="EMBL/GenBank/DDBJ databases">
        <authorList>
            <person name="Hyden B.L."/>
            <person name="Feng K."/>
            <person name="Yates T."/>
            <person name="Jawdy S."/>
            <person name="Smart L.B."/>
            <person name="Muchero W."/>
        </authorList>
    </citation>
    <scope>NUCLEOTIDE SEQUENCE</scope>
    <source>
        <tissue evidence="3">Shoot tip</tissue>
    </source>
</reference>
<evidence type="ECO:0000259" key="2">
    <source>
        <dbReference type="PROSITE" id="PS50011"/>
    </source>
</evidence>
<evidence type="ECO:0000313" key="3">
    <source>
        <dbReference type="EMBL" id="KAJ6730679.1"/>
    </source>
</evidence>
<protein>
    <submittedName>
        <fullName evidence="3">CHAPERONE-ACTIVITY OF BC1 COMPLEX CABC1 -RELATED</fullName>
    </submittedName>
</protein>